<dbReference type="InterPro" id="IPR001683">
    <property type="entry name" value="PX_dom"/>
</dbReference>
<name>A0A6P8IE20_ACTTE</name>
<reference evidence="14" key="1">
    <citation type="submission" date="2025-08" db="UniProtKB">
        <authorList>
            <consortium name="RefSeq"/>
        </authorList>
    </citation>
    <scope>IDENTIFICATION</scope>
    <source>
        <tissue evidence="14">Tentacle</tissue>
    </source>
</reference>
<dbReference type="RefSeq" id="XP_031564812.1">
    <property type="nucleotide sequence ID" value="XM_031708952.1"/>
</dbReference>
<dbReference type="KEGG" id="aten:116300160"/>
<evidence type="ECO:0000256" key="3">
    <source>
        <dbReference type="ARBA" id="ARBA00010883"/>
    </source>
</evidence>
<dbReference type="AlphaFoldDB" id="A0A6P8IE20"/>
<keyword evidence="13" id="KW-1185">Reference proteome</keyword>
<feature type="region of interest" description="Disordered" evidence="11">
    <location>
        <begin position="281"/>
        <end position="301"/>
    </location>
</feature>
<organism evidence="13 14">
    <name type="scientific">Actinia tenebrosa</name>
    <name type="common">Australian red waratah sea anemone</name>
    <dbReference type="NCBI Taxonomy" id="6105"/>
    <lineage>
        <taxon>Eukaryota</taxon>
        <taxon>Metazoa</taxon>
        <taxon>Cnidaria</taxon>
        <taxon>Anthozoa</taxon>
        <taxon>Hexacorallia</taxon>
        <taxon>Actiniaria</taxon>
        <taxon>Actiniidae</taxon>
        <taxon>Actinia</taxon>
    </lineage>
</organism>
<proteinExistence type="inferred from homology"/>
<dbReference type="PANTHER" id="PTHR46209">
    <property type="entry name" value="PX DOMAIN-CONTAINING PROTEIN"/>
    <property type="match status" value="1"/>
</dbReference>
<keyword evidence="4" id="KW-0813">Transport</keyword>
<dbReference type="InterPro" id="IPR036871">
    <property type="entry name" value="PX_dom_sf"/>
</dbReference>
<evidence type="ECO:0000256" key="9">
    <source>
        <dbReference type="ARBA" id="ARBA00023136"/>
    </source>
</evidence>
<feature type="domain" description="PX" evidence="12">
    <location>
        <begin position="45"/>
        <end position="163"/>
    </location>
</feature>
<dbReference type="PROSITE" id="PS50195">
    <property type="entry name" value="PX"/>
    <property type="match status" value="1"/>
</dbReference>
<keyword evidence="5" id="KW-0963">Cytoplasm</keyword>
<dbReference type="Pfam" id="PF00787">
    <property type="entry name" value="PX"/>
    <property type="match status" value="1"/>
</dbReference>
<keyword evidence="6" id="KW-0967">Endosome</keyword>
<keyword evidence="8" id="KW-0446">Lipid-binding</keyword>
<evidence type="ECO:0000256" key="6">
    <source>
        <dbReference type="ARBA" id="ARBA00022753"/>
    </source>
</evidence>
<dbReference type="Gene3D" id="3.30.1520.10">
    <property type="entry name" value="Phox-like domain"/>
    <property type="match status" value="1"/>
</dbReference>
<feature type="compositionally biased region" description="Basic residues" evidence="11">
    <location>
        <begin position="286"/>
        <end position="296"/>
    </location>
</feature>
<evidence type="ECO:0000256" key="11">
    <source>
        <dbReference type="SAM" id="MobiDB-lite"/>
    </source>
</evidence>
<dbReference type="OrthoDB" id="5227681at2759"/>
<evidence type="ECO:0000256" key="10">
    <source>
        <dbReference type="ARBA" id="ARBA00029433"/>
    </source>
</evidence>
<evidence type="ECO:0000256" key="7">
    <source>
        <dbReference type="ARBA" id="ARBA00022927"/>
    </source>
</evidence>
<dbReference type="SUPFAM" id="SSF64268">
    <property type="entry name" value="PX domain"/>
    <property type="match status" value="1"/>
</dbReference>
<evidence type="ECO:0000313" key="14">
    <source>
        <dbReference type="RefSeq" id="XP_031564812.1"/>
    </source>
</evidence>
<evidence type="ECO:0000256" key="2">
    <source>
        <dbReference type="ARBA" id="ARBA00004496"/>
    </source>
</evidence>
<evidence type="ECO:0000259" key="12">
    <source>
        <dbReference type="PROSITE" id="PS50195"/>
    </source>
</evidence>
<keyword evidence="9" id="KW-0472">Membrane</keyword>
<evidence type="ECO:0000313" key="13">
    <source>
        <dbReference type="Proteomes" id="UP000515163"/>
    </source>
</evidence>
<dbReference type="InterPro" id="IPR043544">
    <property type="entry name" value="SNX10/11"/>
</dbReference>
<dbReference type="GeneID" id="116300160"/>
<dbReference type="PANTHER" id="PTHR46209:SF3">
    <property type="entry name" value="PX DOMAIN-CONTAINING PROTEIN"/>
    <property type="match status" value="1"/>
</dbReference>
<dbReference type="GO" id="GO:0005768">
    <property type="term" value="C:endosome"/>
    <property type="evidence" value="ECO:0007669"/>
    <property type="project" value="UniProtKB-SubCell"/>
</dbReference>
<dbReference type="SMART" id="SM00312">
    <property type="entry name" value="PX"/>
    <property type="match status" value="1"/>
</dbReference>
<keyword evidence="7" id="KW-0653">Protein transport</keyword>
<comment type="subcellular location">
    <subcellularLocation>
        <location evidence="2">Cytoplasm</location>
    </subcellularLocation>
    <subcellularLocation>
        <location evidence="10">Endomembrane system</location>
        <topology evidence="10">Peripheral membrane protein</topology>
        <orientation evidence="10">Cytoplasmic side</orientation>
    </subcellularLocation>
    <subcellularLocation>
        <location evidence="1">Endosome</location>
    </subcellularLocation>
</comment>
<evidence type="ECO:0000256" key="4">
    <source>
        <dbReference type="ARBA" id="ARBA00022448"/>
    </source>
</evidence>
<dbReference type="InParanoid" id="A0A6P8IE20"/>
<evidence type="ECO:0000256" key="8">
    <source>
        <dbReference type="ARBA" id="ARBA00023121"/>
    </source>
</evidence>
<gene>
    <name evidence="14" type="primary">LOC116300160</name>
</gene>
<dbReference type="GO" id="GO:0016050">
    <property type="term" value="P:vesicle organization"/>
    <property type="evidence" value="ECO:0007669"/>
    <property type="project" value="TreeGrafter"/>
</dbReference>
<dbReference type="Proteomes" id="UP000515163">
    <property type="component" value="Unplaced"/>
</dbReference>
<evidence type="ECO:0000256" key="1">
    <source>
        <dbReference type="ARBA" id="ARBA00004177"/>
    </source>
</evidence>
<accession>A0A6P8IE20</accession>
<protein>
    <submittedName>
        <fullName evidence="14">Sorting nexin lst-4-like</fullName>
    </submittedName>
</protein>
<comment type="similarity">
    <text evidence="3">Belongs to the sorting nexin family.</text>
</comment>
<evidence type="ECO:0000256" key="5">
    <source>
        <dbReference type="ARBA" id="ARBA00022490"/>
    </source>
</evidence>
<sequence length="358" mass="41222">MLCPEERPYLSVNIIQSECFWAARNRSRTRTRSTGWSGTDDKQEEIKLRVRDPMTHIQNGKAVFTDYRIEIKAVGSSLALSYSSVRRRYNEFVWLHNQLRSKFTETKNMPCLPSKKLFGRFAVDFIESRQRALEDYLQRLLNDEVLLGNAHLHLFLQTNFTPSEIESTLSRKDHEDVNHIILLATANQHNEHVQGSRRHRSISDSALETSYSSLDISDVTPGTSEVFSSGYYGDDEVPANDQSGSTTECLVAQRMMDTEPLSSSSSEYDLSMEEFFEFDDKNDKTKSKRKSHRASKQKSSAAHNTQGLFEYLMPISGCELESYIVFGSKQREEVRPKRETNDERIKRLVNEYEVVSIL</sequence>
<dbReference type="GO" id="GO:0006886">
    <property type="term" value="P:intracellular protein transport"/>
    <property type="evidence" value="ECO:0007669"/>
    <property type="project" value="InterPro"/>
</dbReference>
<dbReference type="GO" id="GO:1901981">
    <property type="term" value="F:phosphatidylinositol phosphate binding"/>
    <property type="evidence" value="ECO:0007669"/>
    <property type="project" value="TreeGrafter"/>
</dbReference>